<feature type="region of interest" description="Disordered" evidence="1">
    <location>
        <begin position="559"/>
        <end position="582"/>
    </location>
</feature>
<feature type="compositionally biased region" description="Polar residues" evidence="1">
    <location>
        <begin position="567"/>
        <end position="580"/>
    </location>
</feature>
<dbReference type="EnsemblMetazoa" id="XM_038206007.1">
    <property type="protein sequence ID" value="XP_038061935.1"/>
    <property type="gene ID" value="LOC119732479"/>
</dbReference>
<feature type="region of interest" description="Disordered" evidence="1">
    <location>
        <begin position="474"/>
        <end position="500"/>
    </location>
</feature>
<reference evidence="3" key="1">
    <citation type="submission" date="2022-11" db="UniProtKB">
        <authorList>
            <consortium name="EnsemblMetazoa"/>
        </authorList>
    </citation>
    <scope>IDENTIFICATION</scope>
</reference>
<feature type="region of interest" description="Disordered" evidence="1">
    <location>
        <begin position="702"/>
        <end position="824"/>
    </location>
</feature>
<feature type="compositionally biased region" description="Polar residues" evidence="1">
    <location>
        <begin position="273"/>
        <end position="286"/>
    </location>
</feature>
<dbReference type="GeneID" id="119732479"/>
<proteinExistence type="predicted"/>
<feature type="compositionally biased region" description="Basic and acidic residues" evidence="1">
    <location>
        <begin position="781"/>
        <end position="794"/>
    </location>
</feature>
<evidence type="ECO:0000256" key="1">
    <source>
        <dbReference type="SAM" id="MobiDB-lite"/>
    </source>
</evidence>
<feature type="region of interest" description="Disordered" evidence="1">
    <location>
        <begin position="1"/>
        <end position="88"/>
    </location>
</feature>
<feature type="region of interest" description="Disordered" evidence="1">
    <location>
        <begin position="268"/>
        <end position="295"/>
    </location>
</feature>
<dbReference type="OMA" id="TSSHIRT"/>
<feature type="region of interest" description="Disordered" evidence="1">
    <location>
        <begin position="844"/>
        <end position="872"/>
    </location>
</feature>
<dbReference type="PROSITE" id="PS51906">
    <property type="entry name" value="ZF_UBZ2"/>
    <property type="match status" value="1"/>
</dbReference>
<feature type="compositionally biased region" description="Polar residues" evidence="1">
    <location>
        <begin position="720"/>
        <end position="746"/>
    </location>
</feature>
<sequence>MASASATGTDRRGKLSLKRKRNAENCVEDDDFVADSNQTKRRPDGGGRKTDRPRFSKGQSADEKSKSSLKVKARLPRYDSDSATPSCPSVRLVRNQASLGSSQLTSSLGQSTLPDLPGWYGLKVKEEELQVTGTEVIKVGGVSVKWRPLPAYCRMCLVRSKQKRAAESRDRLRAFAGASPNIKRESCARNAELVPDQLIPGDIKSEPLQRSTDPRNGAMSEDSNREIDVKSEILKQKSARTVNSEAGNLSKPQLNHAIKIERKLHQNVPVKPQNGSSCHSKQSTNPLDDRKPQSLHRKALSLSATKRKGQKLRLSGELKVPSLKNENGLPRLAQTESGLHAKVGKLEPRQMAFSNTRTFPKDAQHSSPSTQAIGLGGLPKVVPISSEESVEVLAKIRSNLQHRISVKKVLSASRRDGTCGALARSDPSNRQSVNPDALSKSSLTPTHTNSVAALPTRFAQENLDSSEVIVLDSDDEVETTSSSPLTGFKRKLSRSSSDTDKRFCKKPKLIKVSGTGASGSLATRLISRPKSPVPKHCDGQVKPGFSKTAQTRLDGMLVRTSPGHTKVQPSTPSRNSQESSLGKPITAYLSSSEHPKQASSNNHVCKQGSLTQTKHLSAASSNSSAKKSAWNTSTNVKPLFKKQRSGQLNSVQVQNTEQVLTKVQADSFTGSSSYTNNESQKKLNFATAKGMDNSRKTLHKGAAGTLNESPQGKMTGFTLPATNTNPGQNPLSKQPRNQSVFRSNQVVGPLGKPEEKPSTSTGSAKNANIRLHPEFQTARNIRTDRDINLKRDKQPNTLGDNQTTQGLHGRSHPKQDTNHRNMPKGVNRDIYVSPHMDQHTNQSVFRSNQVVGPLGKPEEKPSTSTGSPKKANTRLYSGFQTARDIRTNWNITPKRDSQPNTLWDNQIAKGLYGRSYPYQGTSDSGAILSCPLCGLQFPKRLTPEERDEHIALCLSVSSEDVLW</sequence>
<dbReference type="OrthoDB" id="10063431at2759"/>
<dbReference type="Proteomes" id="UP000887568">
    <property type="component" value="Unplaced"/>
</dbReference>
<feature type="domain" description="UBZ2-type" evidence="2">
    <location>
        <begin position="927"/>
        <end position="963"/>
    </location>
</feature>
<accession>A0A914ADC6</accession>
<keyword evidence="4" id="KW-1185">Reference proteome</keyword>
<evidence type="ECO:0000259" key="2">
    <source>
        <dbReference type="PROSITE" id="PS51906"/>
    </source>
</evidence>
<feature type="region of interest" description="Disordered" evidence="1">
    <location>
        <begin position="201"/>
        <end position="228"/>
    </location>
</feature>
<feature type="compositionally biased region" description="Polar residues" evidence="1">
    <location>
        <begin position="795"/>
        <end position="806"/>
    </location>
</feature>
<dbReference type="InterPro" id="IPR031490">
    <property type="entry name" value="UBZ2_FAAP20"/>
</dbReference>
<dbReference type="AlphaFoldDB" id="A0A914ADC6"/>
<protein>
    <recommendedName>
        <fullName evidence="2">UBZ2-type domain-containing protein</fullName>
    </recommendedName>
</protein>
<feature type="compositionally biased region" description="Polar residues" evidence="1">
    <location>
        <begin position="426"/>
        <end position="447"/>
    </location>
</feature>
<organism evidence="3 4">
    <name type="scientific">Patiria miniata</name>
    <name type="common">Bat star</name>
    <name type="synonym">Asterina miniata</name>
    <dbReference type="NCBI Taxonomy" id="46514"/>
    <lineage>
        <taxon>Eukaryota</taxon>
        <taxon>Metazoa</taxon>
        <taxon>Echinodermata</taxon>
        <taxon>Eleutherozoa</taxon>
        <taxon>Asterozoa</taxon>
        <taxon>Asteroidea</taxon>
        <taxon>Valvatacea</taxon>
        <taxon>Valvatida</taxon>
        <taxon>Asterinidae</taxon>
        <taxon>Patiria</taxon>
    </lineage>
</organism>
<feature type="compositionally biased region" description="Basic and acidic residues" evidence="1">
    <location>
        <begin position="41"/>
        <end position="66"/>
    </location>
</feature>
<evidence type="ECO:0000313" key="3">
    <source>
        <dbReference type="EnsemblMetazoa" id="XP_038061935.1"/>
    </source>
</evidence>
<dbReference type="GO" id="GO:0043130">
    <property type="term" value="F:ubiquitin binding"/>
    <property type="evidence" value="ECO:0007669"/>
    <property type="project" value="InterPro"/>
</dbReference>
<feature type="region of interest" description="Disordered" evidence="1">
    <location>
        <begin position="416"/>
        <end position="447"/>
    </location>
</feature>
<evidence type="ECO:0000313" key="4">
    <source>
        <dbReference type="Proteomes" id="UP000887568"/>
    </source>
</evidence>
<feature type="region of interest" description="Disordered" evidence="1">
    <location>
        <begin position="613"/>
        <end position="632"/>
    </location>
</feature>
<name>A0A914ADC6_PATMI</name>
<feature type="compositionally biased region" description="Low complexity" evidence="1">
    <location>
        <begin position="617"/>
        <end position="632"/>
    </location>
</feature>
<dbReference type="RefSeq" id="XP_038061935.1">
    <property type="nucleotide sequence ID" value="XM_038206007.1"/>
</dbReference>